<feature type="compositionally biased region" description="Basic and acidic residues" evidence="1">
    <location>
        <begin position="24"/>
        <end position="38"/>
    </location>
</feature>
<comment type="caution">
    <text evidence="2">The sequence shown here is derived from an EMBL/GenBank/DDBJ whole genome shotgun (WGS) entry which is preliminary data.</text>
</comment>
<evidence type="ECO:0000313" key="3">
    <source>
        <dbReference type="Proteomes" id="UP001457282"/>
    </source>
</evidence>
<sequence length="104" mass="11522">MTEMVVKLAGKSATYARQAALRQQKADPLEVPEKEVKVQSDGFSSKMEKSSLIKSIKMKAIPVEGKMPNKEQNLRSTGIKDTKVEQDPPTLVQPVKKKAKVGRK</sequence>
<organism evidence="2 3">
    <name type="scientific">Rubus argutus</name>
    <name type="common">Southern blackberry</name>
    <dbReference type="NCBI Taxonomy" id="59490"/>
    <lineage>
        <taxon>Eukaryota</taxon>
        <taxon>Viridiplantae</taxon>
        <taxon>Streptophyta</taxon>
        <taxon>Embryophyta</taxon>
        <taxon>Tracheophyta</taxon>
        <taxon>Spermatophyta</taxon>
        <taxon>Magnoliopsida</taxon>
        <taxon>eudicotyledons</taxon>
        <taxon>Gunneridae</taxon>
        <taxon>Pentapetalae</taxon>
        <taxon>rosids</taxon>
        <taxon>fabids</taxon>
        <taxon>Rosales</taxon>
        <taxon>Rosaceae</taxon>
        <taxon>Rosoideae</taxon>
        <taxon>Rosoideae incertae sedis</taxon>
        <taxon>Rubus</taxon>
    </lineage>
</organism>
<evidence type="ECO:0000256" key="1">
    <source>
        <dbReference type="SAM" id="MobiDB-lite"/>
    </source>
</evidence>
<feature type="region of interest" description="Disordered" evidence="1">
    <location>
        <begin position="24"/>
        <end position="44"/>
    </location>
</feature>
<dbReference type="EMBL" id="JBEDUW010000001">
    <property type="protein sequence ID" value="KAK9948350.1"/>
    <property type="molecule type" value="Genomic_DNA"/>
</dbReference>
<feature type="compositionally biased region" description="Basic and acidic residues" evidence="1">
    <location>
        <begin position="67"/>
        <end position="86"/>
    </location>
</feature>
<proteinExistence type="predicted"/>
<protein>
    <submittedName>
        <fullName evidence="2">Uncharacterized protein</fullName>
    </submittedName>
</protein>
<accession>A0AAW1YGF1</accession>
<dbReference type="Proteomes" id="UP001457282">
    <property type="component" value="Unassembled WGS sequence"/>
</dbReference>
<evidence type="ECO:0000313" key="2">
    <source>
        <dbReference type="EMBL" id="KAK9948350.1"/>
    </source>
</evidence>
<name>A0AAW1YGF1_RUBAR</name>
<feature type="region of interest" description="Disordered" evidence="1">
    <location>
        <begin position="63"/>
        <end position="104"/>
    </location>
</feature>
<keyword evidence="3" id="KW-1185">Reference proteome</keyword>
<gene>
    <name evidence="2" type="ORF">M0R45_003931</name>
</gene>
<feature type="compositionally biased region" description="Basic residues" evidence="1">
    <location>
        <begin position="95"/>
        <end position="104"/>
    </location>
</feature>
<reference evidence="2 3" key="1">
    <citation type="journal article" date="2023" name="G3 (Bethesda)">
        <title>A chromosome-length genome assembly and annotation of blackberry (Rubus argutus, cv. 'Hillquist').</title>
        <authorList>
            <person name="Bruna T."/>
            <person name="Aryal R."/>
            <person name="Dudchenko O."/>
            <person name="Sargent D.J."/>
            <person name="Mead D."/>
            <person name="Buti M."/>
            <person name="Cavallini A."/>
            <person name="Hytonen T."/>
            <person name="Andres J."/>
            <person name="Pham M."/>
            <person name="Weisz D."/>
            <person name="Mascagni F."/>
            <person name="Usai G."/>
            <person name="Natali L."/>
            <person name="Bassil N."/>
            <person name="Fernandez G.E."/>
            <person name="Lomsadze A."/>
            <person name="Armour M."/>
            <person name="Olukolu B."/>
            <person name="Poorten T."/>
            <person name="Britton C."/>
            <person name="Davik J."/>
            <person name="Ashrafi H."/>
            <person name="Aiden E.L."/>
            <person name="Borodovsky M."/>
            <person name="Worthington M."/>
        </authorList>
    </citation>
    <scope>NUCLEOTIDE SEQUENCE [LARGE SCALE GENOMIC DNA]</scope>
    <source>
        <strain evidence="2">PI 553951</strain>
    </source>
</reference>
<dbReference type="AlphaFoldDB" id="A0AAW1YGF1"/>